<feature type="transmembrane region" description="Helical" evidence="1">
    <location>
        <begin position="117"/>
        <end position="135"/>
    </location>
</feature>
<dbReference type="EMBL" id="VCAO01000001">
    <property type="protein sequence ID" value="TMM50402.1"/>
    <property type="molecule type" value="Genomic_DNA"/>
</dbReference>
<dbReference type="InterPro" id="IPR012867">
    <property type="entry name" value="DUF1648"/>
</dbReference>
<evidence type="ECO:0000256" key="1">
    <source>
        <dbReference type="SAM" id="Phobius"/>
    </source>
</evidence>
<protein>
    <submittedName>
        <fullName evidence="4">DUF1648 domain-containing protein</fullName>
    </submittedName>
</protein>
<evidence type="ECO:0000256" key="2">
    <source>
        <dbReference type="SAM" id="SignalP"/>
    </source>
</evidence>
<dbReference type="InterPro" id="IPR025962">
    <property type="entry name" value="SdpI/YhfL"/>
</dbReference>
<name>A0A5S3PA44_9SPHN</name>
<feature type="transmembrane region" description="Helical" evidence="1">
    <location>
        <begin position="168"/>
        <end position="184"/>
    </location>
</feature>
<dbReference type="PANTHER" id="PTHR37810:SF5">
    <property type="entry name" value="IMMUNITY PROTEIN SDPI"/>
    <property type="match status" value="1"/>
</dbReference>
<accession>A0A5S3PA44</accession>
<keyword evidence="5" id="KW-1185">Reference proteome</keyword>
<organism evidence="4 5">
    <name type="scientific">Qipengyuania marisflavi</name>
    <dbReference type="NCBI Taxonomy" id="2486356"/>
    <lineage>
        <taxon>Bacteria</taxon>
        <taxon>Pseudomonadati</taxon>
        <taxon>Pseudomonadota</taxon>
        <taxon>Alphaproteobacteria</taxon>
        <taxon>Sphingomonadales</taxon>
        <taxon>Erythrobacteraceae</taxon>
        <taxon>Qipengyuania</taxon>
    </lineage>
</organism>
<keyword evidence="1" id="KW-1133">Transmembrane helix</keyword>
<comment type="caution">
    <text evidence="4">The sequence shown here is derived from an EMBL/GenBank/DDBJ whole genome shotgun (WGS) entry which is preliminary data.</text>
</comment>
<keyword evidence="1" id="KW-0812">Transmembrane</keyword>
<reference evidence="4 5" key="1">
    <citation type="submission" date="2019-05" db="EMBL/GenBank/DDBJ databases">
        <title>Erythrobacter marisflavi sp. nov., isolated from isolated from water of an estuary environment.</title>
        <authorList>
            <person name="Yoon J.-H."/>
        </authorList>
    </citation>
    <scope>NUCLEOTIDE SEQUENCE [LARGE SCALE GENOMIC DNA]</scope>
    <source>
        <strain evidence="4 5">KEM-5</strain>
    </source>
</reference>
<feature type="transmembrane region" description="Helical" evidence="1">
    <location>
        <begin position="49"/>
        <end position="71"/>
    </location>
</feature>
<evidence type="ECO:0000313" key="4">
    <source>
        <dbReference type="EMBL" id="TMM50402.1"/>
    </source>
</evidence>
<proteinExistence type="predicted"/>
<dbReference type="PANTHER" id="PTHR37810">
    <property type="entry name" value="IMMUNITY PROTEIN SDPI"/>
    <property type="match status" value="1"/>
</dbReference>
<dbReference type="OrthoDB" id="9808690at2"/>
<dbReference type="PIRSF" id="PIRSF038959">
    <property type="entry name" value="SdpI"/>
    <property type="match status" value="1"/>
</dbReference>
<dbReference type="Pfam" id="PF13630">
    <property type="entry name" value="SdpI"/>
    <property type="match status" value="1"/>
</dbReference>
<evidence type="ECO:0000259" key="3">
    <source>
        <dbReference type="Pfam" id="PF07853"/>
    </source>
</evidence>
<dbReference type="RefSeq" id="WP_138616186.1">
    <property type="nucleotide sequence ID" value="NZ_VCAO01000001.1"/>
</dbReference>
<dbReference type="Proteomes" id="UP000309668">
    <property type="component" value="Unassembled WGS sequence"/>
</dbReference>
<feature type="transmembrane region" description="Helical" evidence="1">
    <location>
        <begin position="91"/>
        <end position="111"/>
    </location>
</feature>
<feature type="chain" id="PRO_5024433624" evidence="2">
    <location>
        <begin position="22"/>
        <end position="219"/>
    </location>
</feature>
<gene>
    <name evidence="4" type="ORF">FEV51_04320</name>
</gene>
<feature type="signal peptide" evidence="2">
    <location>
        <begin position="1"/>
        <end position="21"/>
    </location>
</feature>
<keyword evidence="1" id="KW-0472">Membrane</keyword>
<dbReference type="Pfam" id="PF07853">
    <property type="entry name" value="DUF1648"/>
    <property type="match status" value="1"/>
</dbReference>
<dbReference type="GO" id="GO:0009636">
    <property type="term" value="P:response to toxic substance"/>
    <property type="evidence" value="ECO:0007669"/>
    <property type="project" value="TreeGrafter"/>
</dbReference>
<feature type="domain" description="DUF1648" evidence="3">
    <location>
        <begin position="13"/>
        <end position="58"/>
    </location>
</feature>
<dbReference type="AlphaFoldDB" id="A0A5S3PA44"/>
<feature type="transmembrane region" description="Helical" evidence="1">
    <location>
        <begin position="190"/>
        <end position="212"/>
    </location>
</feature>
<dbReference type="InterPro" id="IPR026272">
    <property type="entry name" value="SdpI"/>
</dbReference>
<sequence>MKIRVLVMTSLALAAAMAVFAFVTAARLPADALLPTHWNASGQADDFSPALTALLLPAGLVLFVTAIFAIIPRIEPLQDRLEGSAPVLRAAWVGMLLVAAVIQLTIGLPAYGVTVPVNVIMLGVGALLMLLGNALPKSRPGFFVGIRTPWAIVDTDNWIATHRLGGKLMLLAGAAIIAASLLPISPETTAIIVVAAIAVTVVVPFAYSWWFWRNKRSQA</sequence>
<keyword evidence="2" id="KW-0732">Signal</keyword>
<evidence type="ECO:0000313" key="5">
    <source>
        <dbReference type="Proteomes" id="UP000309668"/>
    </source>
</evidence>